<dbReference type="RefSeq" id="WP_015794607.1">
    <property type="nucleotide sequence ID" value="NC_013131.1"/>
</dbReference>
<evidence type="ECO:0008006" key="4">
    <source>
        <dbReference type="Google" id="ProtNLM"/>
    </source>
</evidence>
<evidence type="ECO:0000313" key="2">
    <source>
        <dbReference type="EMBL" id="ACU74878.1"/>
    </source>
</evidence>
<dbReference type="Proteomes" id="UP000000851">
    <property type="component" value="Chromosome"/>
</dbReference>
<feature type="chain" id="PRO_5039349810" description="Secreted protein" evidence="1">
    <location>
        <begin position="24"/>
        <end position="184"/>
    </location>
</feature>
<keyword evidence="3" id="KW-1185">Reference proteome</keyword>
<protein>
    <recommendedName>
        <fullName evidence="4">Secreted protein</fullName>
    </recommendedName>
</protein>
<name>C7QGJ8_CATAD</name>
<dbReference type="AlphaFoldDB" id="C7QGJ8"/>
<evidence type="ECO:0000313" key="3">
    <source>
        <dbReference type="Proteomes" id="UP000000851"/>
    </source>
</evidence>
<evidence type="ECO:0000256" key="1">
    <source>
        <dbReference type="SAM" id="SignalP"/>
    </source>
</evidence>
<gene>
    <name evidence="2" type="ordered locus">Caci_6021</name>
</gene>
<dbReference type="HOGENOM" id="CLU_1465719_0_0_11"/>
<feature type="signal peptide" evidence="1">
    <location>
        <begin position="1"/>
        <end position="23"/>
    </location>
</feature>
<organism evidence="2 3">
    <name type="scientific">Catenulispora acidiphila (strain DSM 44928 / JCM 14897 / NBRC 102108 / NRRL B-24433 / ID139908)</name>
    <dbReference type="NCBI Taxonomy" id="479433"/>
    <lineage>
        <taxon>Bacteria</taxon>
        <taxon>Bacillati</taxon>
        <taxon>Actinomycetota</taxon>
        <taxon>Actinomycetes</taxon>
        <taxon>Catenulisporales</taxon>
        <taxon>Catenulisporaceae</taxon>
        <taxon>Catenulispora</taxon>
    </lineage>
</organism>
<accession>C7QGJ8</accession>
<dbReference type="InParanoid" id="C7QGJ8"/>
<dbReference type="KEGG" id="cai:Caci_6021"/>
<sequence length="184" mass="19004" precursor="true">MRKQIIGLAVSAGVLVTAFPAAASASTPALALATTSSTPADSTGGWTPVTYQPRDQAVGTVCSFELKTDFLTQGVEQRISATYPDGSPLRTDFRGPLVARFTNAATGASVDEDLSGAGTLVNLPDGSSLWNVPDNIGVTIHPGDPYHAQGEYVFSGGAVISISATKQVRVLYQTKVTDVCAALS</sequence>
<dbReference type="OrthoDB" id="3530191at2"/>
<dbReference type="eggNOG" id="ENOG50340W4">
    <property type="taxonomic scope" value="Bacteria"/>
</dbReference>
<reference evidence="2 3" key="1">
    <citation type="journal article" date="2009" name="Stand. Genomic Sci.">
        <title>Complete genome sequence of Catenulispora acidiphila type strain (ID 139908).</title>
        <authorList>
            <person name="Copeland A."/>
            <person name="Lapidus A."/>
            <person name="Glavina Del Rio T."/>
            <person name="Nolan M."/>
            <person name="Lucas S."/>
            <person name="Chen F."/>
            <person name="Tice H."/>
            <person name="Cheng J.F."/>
            <person name="Bruce D."/>
            <person name="Goodwin L."/>
            <person name="Pitluck S."/>
            <person name="Mikhailova N."/>
            <person name="Pati A."/>
            <person name="Ivanova N."/>
            <person name="Mavromatis K."/>
            <person name="Chen A."/>
            <person name="Palaniappan K."/>
            <person name="Chain P."/>
            <person name="Land M."/>
            <person name="Hauser L."/>
            <person name="Chang Y.J."/>
            <person name="Jeffries C.D."/>
            <person name="Chertkov O."/>
            <person name="Brettin T."/>
            <person name="Detter J.C."/>
            <person name="Han C."/>
            <person name="Ali Z."/>
            <person name="Tindall B.J."/>
            <person name="Goker M."/>
            <person name="Bristow J."/>
            <person name="Eisen J.A."/>
            <person name="Markowitz V."/>
            <person name="Hugenholtz P."/>
            <person name="Kyrpides N.C."/>
            <person name="Klenk H.P."/>
        </authorList>
    </citation>
    <scope>NUCLEOTIDE SEQUENCE [LARGE SCALE GENOMIC DNA]</scope>
    <source>
        <strain evidence="3">DSM 44928 / JCM 14897 / NBRC 102108 / NRRL B-24433 / ID139908</strain>
    </source>
</reference>
<keyword evidence="1" id="KW-0732">Signal</keyword>
<dbReference type="EMBL" id="CP001700">
    <property type="protein sequence ID" value="ACU74878.1"/>
    <property type="molecule type" value="Genomic_DNA"/>
</dbReference>
<proteinExistence type="predicted"/>